<dbReference type="EMBL" id="NXGX01000006">
    <property type="protein sequence ID" value="PKR57496.1"/>
    <property type="molecule type" value="Genomic_DNA"/>
</dbReference>
<accession>A0A2N3L441</accession>
<proteinExistence type="predicted"/>
<dbReference type="AlphaFoldDB" id="A0A2N3L441"/>
<comment type="caution">
    <text evidence="1">The sequence shown here is derived from an EMBL/GenBank/DDBJ whole genome shotgun (WGS) entry which is preliminary data.</text>
</comment>
<dbReference type="InterPro" id="IPR006427">
    <property type="entry name" value="Portal_HK97"/>
</dbReference>
<organism evidence="1 2">
    <name type="scientific">Thalassospira lohafexi</name>
    <dbReference type="NCBI Taxonomy" id="744227"/>
    <lineage>
        <taxon>Bacteria</taxon>
        <taxon>Pseudomonadati</taxon>
        <taxon>Pseudomonadota</taxon>
        <taxon>Alphaproteobacteria</taxon>
        <taxon>Rhodospirillales</taxon>
        <taxon>Thalassospiraceae</taxon>
        <taxon>Thalassospira</taxon>
    </lineage>
</organism>
<dbReference type="RefSeq" id="WP_101303795.1">
    <property type="nucleotide sequence ID" value="NZ_NXGX01000006.1"/>
</dbReference>
<protein>
    <submittedName>
        <fullName evidence="1">Phage portal protein</fullName>
    </submittedName>
</protein>
<dbReference type="Pfam" id="PF04860">
    <property type="entry name" value="Phage_portal"/>
    <property type="match status" value="1"/>
</dbReference>
<evidence type="ECO:0000313" key="1">
    <source>
        <dbReference type="EMBL" id="PKR57496.1"/>
    </source>
</evidence>
<gene>
    <name evidence="1" type="ORF">COO92_16275</name>
</gene>
<name>A0A2N3L441_9PROT</name>
<dbReference type="NCBIfam" id="TIGR01537">
    <property type="entry name" value="portal_HK97"/>
    <property type="match status" value="1"/>
</dbReference>
<reference evidence="1 2" key="1">
    <citation type="submission" date="2017-09" db="EMBL/GenBank/DDBJ databases">
        <title>Biodiversity and function of Thalassospira species in the particle-attached aromatic-hydrocarbon-degrading consortia from the surface seawater of the China South Sea.</title>
        <authorList>
            <person name="Dong C."/>
            <person name="Lai Q."/>
            <person name="Shao Z."/>
        </authorList>
    </citation>
    <scope>NUCLEOTIDE SEQUENCE [LARGE SCALE GENOMIC DNA]</scope>
    <source>
        <strain evidence="1 2">139Z-12</strain>
    </source>
</reference>
<keyword evidence="2" id="KW-1185">Reference proteome</keyword>
<evidence type="ECO:0000313" key="2">
    <source>
        <dbReference type="Proteomes" id="UP000233332"/>
    </source>
</evidence>
<dbReference type="Proteomes" id="UP000233332">
    <property type="component" value="Unassembled WGS sequence"/>
</dbReference>
<dbReference type="InterPro" id="IPR006944">
    <property type="entry name" value="Phage/GTA_portal"/>
</dbReference>
<sequence length="413" mass="46619">MKLRKLFGWATRAQTSAQEINTRLWRNEPFLNLGTSQPISHHTVYSCINVIAEGCAMLPFILYRKQEQGRVPAIDHPLYDLMQYSPNPHMTAFQYLQLLFFEKLHYGDHFALKVFDAQGRLSELYPIEYSRVMPFWYLEGETGLRRRAYRVTSFTGQQAIFLEDEIFHIQFKPILSGENYGLRGASVWDQYQNKTIDAANQAENFVSKGFENGVSLSGHVAVDAPLTEEVSKQLRAQIKDAYSGSDKAGTVGVFGSGATFHPHSQTNKDGQILETRKYDRSVIAGILRVSAHLINDLEKATFSNVEHLDLAHYKHCLLPHLIDLEQTGRKDLLTVDERALYELGHDDSLLLRGDQKSFAEVLEKAVQNAQMTPNEARKQRGLPPMSGGDKLFINSASIPIEMAGTNKGPQTDE</sequence>